<dbReference type="PANTHER" id="PTHR33572">
    <property type="entry name" value="SPORE DEVELOPMENT REGULATOR VOSA"/>
    <property type="match status" value="1"/>
</dbReference>
<dbReference type="OrthoDB" id="5599552at2759"/>
<name>A0A9P6KA46_9FUNG</name>
<keyword evidence="2" id="KW-0805">Transcription regulation</keyword>
<dbReference type="EMBL" id="JAABOA010005063">
    <property type="protein sequence ID" value="KAF9577270.1"/>
    <property type="molecule type" value="Genomic_DNA"/>
</dbReference>
<evidence type="ECO:0000259" key="6">
    <source>
        <dbReference type="PROSITE" id="PS51821"/>
    </source>
</evidence>
<reference evidence="7" key="1">
    <citation type="journal article" date="2020" name="Fungal Divers.">
        <title>Resolving the Mortierellaceae phylogeny through synthesis of multi-gene phylogenetics and phylogenomics.</title>
        <authorList>
            <person name="Vandepol N."/>
            <person name="Liber J."/>
            <person name="Desiro A."/>
            <person name="Na H."/>
            <person name="Kennedy M."/>
            <person name="Barry K."/>
            <person name="Grigoriev I.V."/>
            <person name="Miller A.N."/>
            <person name="O'Donnell K."/>
            <person name="Stajich J.E."/>
            <person name="Bonito G."/>
        </authorList>
    </citation>
    <scope>NUCLEOTIDE SEQUENCE</scope>
    <source>
        <strain evidence="7">KOD1015</strain>
    </source>
</reference>
<sequence length="273" mass="30600">MKQAFIVTADLWMEDESTDRNLVLISSIPSSRTLAYTQQYSLRIMLEDTTADNEVSDGTQRRLQEDPSVPDSGKLHHSDTDQRHHQQKQSSKTVPTTERTDSRQSHRGPGDEDTEMEEDEEAISDNAIYVEQELREIEEYHRLLKNSVVASTTIASANESETETRATTASTSTIPVSLPIAQLAAYPVHELSTRNLVGQTAVSGQIAPQPEGEDVFFWFAFSILSIRTEGYFKIRFCLTDLTRIPDGGKTPIICEVFSDTIHVQTPKKFEGTC</sequence>
<evidence type="ECO:0000256" key="3">
    <source>
        <dbReference type="ARBA" id="ARBA00023163"/>
    </source>
</evidence>
<feature type="compositionally biased region" description="Basic and acidic residues" evidence="5">
    <location>
        <begin position="73"/>
        <end position="84"/>
    </location>
</feature>
<dbReference type="InterPro" id="IPR038491">
    <property type="entry name" value="Velvet_dom_sf"/>
</dbReference>
<keyword evidence="3" id="KW-0804">Transcription</keyword>
<dbReference type="InterPro" id="IPR021740">
    <property type="entry name" value="Velvet"/>
</dbReference>
<feature type="compositionally biased region" description="Polar residues" evidence="5">
    <location>
        <begin position="88"/>
        <end position="97"/>
    </location>
</feature>
<comment type="caution">
    <text evidence="7">The sequence shown here is derived from an EMBL/GenBank/DDBJ whole genome shotgun (WGS) entry which is preliminary data.</text>
</comment>
<feature type="domain" description="Velvet" evidence="6">
    <location>
        <begin position="1"/>
        <end position="273"/>
    </location>
</feature>
<keyword evidence="8" id="KW-1185">Reference proteome</keyword>
<feature type="region of interest" description="Disordered" evidence="5">
    <location>
        <begin position="53"/>
        <end position="124"/>
    </location>
</feature>
<evidence type="ECO:0000256" key="2">
    <source>
        <dbReference type="ARBA" id="ARBA00023015"/>
    </source>
</evidence>
<comment type="subcellular location">
    <subcellularLocation>
        <location evidence="1">Nucleus</location>
    </subcellularLocation>
</comment>
<dbReference type="InterPro" id="IPR037525">
    <property type="entry name" value="Velvet_dom"/>
</dbReference>
<dbReference type="Pfam" id="PF11754">
    <property type="entry name" value="Velvet"/>
    <property type="match status" value="1"/>
</dbReference>
<dbReference type="PANTHER" id="PTHR33572:SF3">
    <property type="entry name" value="VELVET COMPLEX SUBUNIT B"/>
    <property type="match status" value="1"/>
</dbReference>
<feature type="compositionally biased region" description="Acidic residues" evidence="5">
    <location>
        <begin position="111"/>
        <end position="123"/>
    </location>
</feature>
<feature type="non-terminal residue" evidence="7">
    <location>
        <position position="273"/>
    </location>
</feature>
<evidence type="ECO:0000313" key="8">
    <source>
        <dbReference type="Proteomes" id="UP000780801"/>
    </source>
</evidence>
<protein>
    <recommendedName>
        <fullName evidence="6">Velvet domain-containing protein</fullName>
    </recommendedName>
</protein>
<accession>A0A9P6KA46</accession>
<feature type="compositionally biased region" description="Basic and acidic residues" evidence="5">
    <location>
        <begin position="98"/>
        <end position="110"/>
    </location>
</feature>
<dbReference type="Gene3D" id="2.60.40.3960">
    <property type="entry name" value="Velvet domain"/>
    <property type="match status" value="1"/>
</dbReference>
<dbReference type="GO" id="GO:0005634">
    <property type="term" value="C:nucleus"/>
    <property type="evidence" value="ECO:0007669"/>
    <property type="project" value="UniProtKB-SubCell"/>
</dbReference>
<evidence type="ECO:0000256" key="1">
    <source>
        <dbReference type="ARBA" id="ARBA00004123"/>
    </source>
</evidence>
<dbReference type="Proteomes" id="UP000780801">
    <property type="component" value="Unassembled WGS sequence"/>
</dbReference>
<dbReference type="PROSITE" id="PS51821">
    <property type="entry name" value="VELVET"/>
    <property type="match status" value="1"/>
</dbReference>
<keyword evidence="4" id="KW-0539">Nucleus</keyword>
<proteinExistence type="predicted"/>
<dbReference type="AlphaFoldDB" id="A0A9P6KA46"/>
<evidence type="ECO:0000313" key="7">
    <source>
        <dbReference type="EMBL" id="KAF9577270.1"/>
    </source>
</evidence>
<gene>
    <name evidence="7" type="ORF">BGW38_007638</name>
</gene>
<organism evidence="7 8">
    <name type="scientific">Lunasporangiospora selenospora</name>
    <dbReference type="NCBI Taxonomy" id="979761"/>
    <lineage>
        <taxon>Eukaryota</taxon>
        <taxon>Fungi</taxon>
        <taxon>Fungi incertae sedis</taxon>
        <taxon>Mucoromycota</taxon>
        <taxon>Mortierellomycotina</taxon>
        <taxon>Mortierellomycetes</taxon>
        <taxon>Mortierellales</taxon>
        <taxon>Mortierellaceae</taxon>
        <taxon>Lunasporangiospora</taxon>
    </lineage>
</organism>
<evidence type="ECO:0000256" key="4">
    <source>
        <dbReference type="ARBA" id="ARBA00023242"/>
    </source>
</evidence>
<evidence type="ECO:0000256" key="5">
    <source>
        <dbReference type="SAM" id="MobiDB-lite"/>
    </source>
</evidence>